<dbReference type="PROSITE" id="PS50887">
    <property type="entry name" value="GGDEF"/>
    <property type="match status" value="1"/>
</dbReference>
<dbReference type="InterPro" id="IPR043128">
    <property type="entry name" value="Rev_trsase/Diguanyl_cyclase"/>
</dbReference>
<dbReference type="SMART" id="SM00448">
    <property type="entry name" value="REC"/>
    <property type="match status" value="1"/>
</dbReference>
<dbReference type="Proteomes" id="UP000295341">
    <property type="component" value="Unassembled WGS sequence"/>
</dbReference>
<dbReference type="GO" id="GO:0000160">
    <property type="term" value="P:phosphorelay signal transduction system"/>
    <property type="evidence" value="ECO:0007669"/>
    <property type="project" value="InterPro"/>
</dbReference>
<feature type="modified residue" description="4-aspartylphosphate" evidence="2">
    <location>
        <position position="69"/>
    </location>
</feature>
<dbReference type="SMART" id="SM00267">
    <property type="entry name" value="GGDEF"/>
    <property type="match status" value="1"/>
</dbReference>
<evidence type="ECO:0000313" key="7">
    <source>
        <dbReference type="Proteomes" id="UP000295341"/>
    </source>
</evidence>
<gene>
    <name evidence="6" type="ORF">DFR24_0210</name>
</gene>
<organism evidence="6 7">
    <name type="scientific">Panacagrimonas perspica</name>
    <dbReference type="NCBI Taxonomy" id="381431"/>
    <lineage>
        <taxon>Bacteria</taxon>
        <taxon>Pseudomonadati</taxon>
        <taxon>Pseudomonadota</taxon>
        <taxon>Gammaproteobacteria</taxon>
        <taxon>Nevskiales</taxon>
        <taxon>Nevskiaceae</taxon>
        <taxon>Panacagrimonas</taxon>
    </lineage>
</organism>
<evidence type="ECO:0000259" key="4">
    <source>
        <dbReference type="PROSITE" id="PS50110"/>
    </source>
</evidence>
<dbReference type="InterPro" id="IPR029787">
    <property type="entry name" value="Nucleotide_cyclase"/>
</dbReference>
<dbReference type="InterPro" id="IPR000160">
    <property type="entry name" value="GGDEF_dom"/>
</dbReference>
<dbReference type="GO" id="GO:0003824">
    <property type="term" value="F:catalytic activity"/>
    <property type="evidence" value="ECO:0007669"/>
    <property type="project" value="UniProtKB-ARBA"/>
</dbReference>
<dbReference type="Gene3D" id="3.30.70.270">
    <property type="match status" value="1"/>
</dbReference>
<keyword evidence="2" id="KW-0597">Phosphoprotein</keyword>
<dbReference type="InterPro" id="IPR052163">
    <property type="entry name" value="DGC-Regulatory_Protein"/>
</dbReference>
<feature type="coiled-coil region" evidence="3">
    <location>
        <begin position="143"/>
        <end position="173"/>
    </location>
</feature>
<feature type="domain" description="GGDEF" evidence="5">
    <location>
        <begin position="208"/>
        <end position="355"/>
    </location>
</feature>
<evidence type="ECO:0000259" key="5">
    <source>
        <dbReference type="PROSITE" id="PS50887"/>
    </source>
</evidence>
<dbReference type="FunFam" id="3.30.70.270:FF:000001">
    <property type="entry name" value="Diguanylate cyclase domain protein"/>
    <property type="match status" value="1"/>
</dbReference>
<dbReference type="Gene3D" id="3.40.50.2300">
    <property type="match status" value="1"/>
</dbReference>
<dbReference type="PANTHER" id="PTHR46663:SF2">
    <property type="entry name" value="GGDEF DOMAIN-CONTAINING PROTEIN"/>
    <property type="match status" value="1"/>
</dbReference>
<reference evidence="6 7" key="1">
    <citation type="submission" date="2019-03" db="EMBL/GenBank/DDBJ databases">
        <title>Genomic Encyclopedia of Type Strains, Phase IV (KMG-IV): sequencing the most valuable type-strain genomes for metagenomic binning, comparative biology and taxonomic classification.</title>
        <authorList>
            <person name="Goeker M."/>
        </authorList>
    </citation>
    <scope>NUCLEOTIDE SEQUENCE [LARGE SCALE GENOMIC DNA]</scope>
    <source>
        <strain evidence="6 7">DSM 26377</strain>
    </source>
</reference>
<dbReference type="CDD" id="cd01949">
    <property type="entry name" value="GGDEF"/>
    <property type="match status" value="1"/>
</dbReference>
<dbReference type="Pfam" id="PF00072">
    <property type="entry name" value="Response_reg"/>
    <property type="match status" value="1"/>
</dbReference>
<evidence type="ECO:0000256" key="2">
    <source>
        <dbReference type="PROSITE-ProRule" id="PRU00169"/>
    </source>
</evidence>
<dbReference type="NCBIfam" id="TIGR00254">
    <property type="entry name" value="GGDEF"/>
    <property type="match status" value="1"/>
</dbReference>
<sequence length="367" mass="40479">MSNTEAPPAASAPDLADLPKILVVDDTAANLVAMRRLLRNSGAQLVEAKSGNDALAACLDHEFALILLDVQMPDIDGFEVAALLSEETRTRETPIIFVTAAYGDDLNRLKGYKHGAVDYIAKPVNDVVLLSKVRVFLDLYNGKRMMRDLLDVLGQRNAELEREVAERKRLEELARHQAGHDALTGLPNRLLFMDRLSQAVSRSDRRQDRFALLYLDLDGFKPINDRYGHFAGDLTLRQIAQRLQQGVRRSDTCARIGGDEFAIIMDGAPDGEAQRIGEKLCEILRQPFKLELAEAGNPEVQVGASIGIALFPDYASEPASRQNHDERLEELIRVADEAMYAAKRAGKNRVVVAARPGTTEGQVQGSP</sequence>
<dbReference type="AlphaFoldDB" id="A0A4R7PA07"/>
<dbReference type="InterPro" id="IPR011006">
    <property type="entry name" value="CheY-like_superfamily"/>
</dbReference>
<dbReference type="OrthoDB" id="9812260at2"/>
<keyword evidence="7" id="KW-1185">Reference proteome</keyword>
<dbReference type="EMBL" id="SOBT01000008">
    <property type="protein sequence ID" value="TDU30853.1"/>
    <property type="molecule type" value="Genomic_DNA"/>
</dbReference>
<dbReference type="PROSITE" id="PS50110">
    <property type="entry name" value="RESPONSE_REGULATORY"/>
    <property type="match status" value="1"/>
</dbReference>
<dbReference type="SUPFAM" id="SSF52172">
    <property type="entry name" value="CheY-like"/>
    <property type="match status" value="1"/>
</dbReference>
<protein>
    <submittedName>
        <fullName evidence="6">Response regulator receiver modulated diguanylate cyclase</fullName>
    </submittedName>
</protein>
<dbReference type="RefSeq" id="WP_133879491.1">
    <property type="nucleotide sequence ID" value="NZ_MWIN01000023.1"/>
</dbReference>
<keyword evidence="3" id="KW-0175">Coiled coil</keyword>
<name>A0A4R7PA07_9GAMM</name>
<proteinExistence type="predicted"/>
<comment type="caution">
    <text evidence="6">The sequence shown here is derived from an EMBL/GenBank/DDBJ whole genome shotgun (WGS) entry which is preliminary data.</text>
</comment>
<evidence type="ECO:0000256" key="1">
    <source>
        <dbReference type="ARBA" id="ARBA00001946"/>
    </source>
</evidence>
<evidence type="ECO:0000256" key="3">
    <source>
        <dbReference type="SAM" id="Coils"/>
    </source>
</evidence>
<feature type="domain" description="Response regulatory" evidence="4">
    <location>
        <begin position="20"/>
        <end position="137"/>
    </location>
</feature>
<evidence type="ECO:0000313" key="6">
    <source>
        <dbReference type="EMBL" id="TDU30853.1"/>
    </source>
</evidence>
<dbReference type="Pfam" id="PF00990">
    <property type="entry name" value="GGDEF"/>
    <property type="match status" value="1"/>
</dbReference>
<dbReference type="PANTHER" id="PTHR46663">
    <property type="entry name" value="DIGUANYLATE CYCLASE DGCT-RELATED"/>
    <property type="match status" value="1"/>
</dbReference>
<comment type="cofactor">
    <cofactor evidence="1">
        <name>Mg(2+)</name>
        <dbReference type="ChEBI" id="CHEBI:18420"/>
    </cofactor>
</comment>
<accession>A0A4R7PA07</accession>
<dbReference type="InterPro" id="IPR001789">
    <property type="entry name" value="Sig_transdc_resp-reg_receiver"/>
</dbReference>
<dbReference type="SUPFAM" id="SSF55073">
    <property type="entry name" value="Nucleotide cyclase"/>
    <property type="match status" value="1"/>
</dbReference>